<comment type="caution">
    <text evidence="1">The sequence shown here is derived from an EMBL/GenBank/DDBJ whole genome shotgun (WGS) entry which is preliminary data.</text>
</comment>
<keyword evidence="2" id="KW-1185">Reference proteome</keyword>
<sequence>MQVVIPNNVSRLFRRQDRKAKDLSLSTATNLSHGLVLCQRSKLAIATCDSLIPVCGIRFLYSISNQTKATVSG</sequence>
<reference evidence="1" key="1">
    <citation type="thesis" date="2020" institute="ProQuest LLC" country="789 East Eisenhower Parkway, Ann Arbor, MI, USA">
        <title>Comparative Genomics and Chromosome Evolution.</title>
        <authorList>
            <person name="Mudd A.B."/>
        </authorList>
    </citation>
    <scope>NUCLEOTIDE SEQUENCE</scope>
    <source>
        <strain evidence="1">HN-11 Male</strain>
        <tissue evidence="1">Kidney and liver</tissue>
    </source>
</reference>
<accession>A0A8J6FCK8</accession>
<evidence type="ECO:0000313" key="2">
    <source>
        <dbReference type="Proteomes" id="UP000770717"/>
    </source>
</evidence>
<organism evidence="1 2">
    <name type="scientific">Eleutherodactylus coqui</name>
    <name type="common">Puerto Rican coqui</name>
    <dbReference type="NCBI Taxonomy" id="57060"/>
    <lineage>
        <taxon>Eukaryota</taxon>
        <taxon>Metazoa</taxon>
        <taxon>Chordata</taxon>
        <taxon>Craniata</taxon>
        <taxon>Vertebrata</taxon>
        <taxon>Euteleostomi</taxon>
        <taxon>Amphibia</taxon>
        <taxon>Batrachia</taxon>
        <taxon>Anura</taxon>
        <taxon>Neobatrachia</taxon>
        <taxon>Hyloidea</taxon>
        <taxon>Eleutherodactylidae</taxon>
        <taxon>Eleutherodactylinae</taxon>
        <taxon>Eleutherodactylus</taxon>
        <taxon>Eleutherodactylus</taxon>
    </lineage>
</organism>
<gene>
    <name evidence="1" type="ORF">GDO78_008561</name>
</gene>
<proteinExistence type="predicted"/>
<evidence type="ECO:0000313" key="1">
    <source>
        <dbReference type="EMBL" id="KAG9485552.1"/>
    </source>
</evidence>
<dbReference type="EMBL" id="WNTK01000004">
    <property type="protein sequence ID" value="KAG9485552.1"/>
    <property type="molecule type" value="Genomic_DNA"/>
</dbReference>
<protein>
    <submittedName>
        <fullName evidence="1">Uncharacterized protein</fullName>
    </submittedName>
</protein>
<name>A0A8J6FCK8_ELECQ</name>
<dbReference type="AlphaFoldDB" id="A0A8J6FCK8"/>
<dbReference type="Proteomes" id="UP000770717">
    <property type="component" value="Unassembled WGS sequence"/>
</dbReference>